<keyword evidence="4" id="KW-0732">Signal</keyword>
<keyword evidence="9" id="KW-1185">Reference proteome</keyword>
<evidence type="ECO:0000256" key="3">
    <source>
        <dbReference type="ARBA" id="ARBA00022514"/>
    </source>
</evidence>
<feature type="domain" description="Chemokine interleukin-8-like" evidence="7">
    <location>
        <begin position="127"/>
        <end position="185"/>
    </location>
</feature>
<accession>A0A8C3JIA7</accession>
<dbReference type="InterPro" id="IPR001811">
    <property type="entry name" value="Chemokine_IL8-like_dom"/>
</dbReference>
<keyword evidence="3 6" id="KW-0202">Cytokine</keyword>
<reference evidence="8" key="2">
    <citation type="submission" date="2025-09" db="UniProtKB">
        <authorList>
            <consortium name="Ensembl"/>
        </authorList>
    </citation>
    <scope>IDENTIFICATION</scope>
</reference>
<name>A0A8C3JIA7_9CHAR</name>
<comment type="similarity">
    <text evidence="1 6">Belongs to the intercrine beta (chemokine CC) family.</text>
</comment>
<dbReference type="Proteomes" id="UP000694419">
    <property type="component" value="Unplaced"/>
</dbReference>
<dbReference type="GO" id="GO:0070098">
    <property type="term" value="P:chemokine-mediated signaling pathway"/>
    <property type="evidence" value="ECO:0007669"/>
    <property type="project" value="TreeGrafter"/>
</dbReference>
<keyword evidence="2 6" id="KW-0145">Chemotaxis</keyword>
<dbReference type="GO" id="GO:0048020">
    <property type="term" value="F:CCR chemokine receptor binding"/>
    <property type="evidence" value="ECO:0007669"/>
    <property type="project" value="TreeGrafter"/>
</dbReference>
<dbReference type="GO" id="GO:0030335">
    <property type="term" value="P:positive regulation of cell migration"/>
    <property type="evidence" value="ECO:0007669"/>
    <property type="project" value="TreeGrafter"/>
</dbReference>
<evidence type="ECO:0000256" key="5">
    <source>
        <dbReference type="ARBA" id="ARBA00023157"/>
    </source>
</evidence>
<comment type="subcellular location">
    <subcellularLocation>
        <location evidence="6">Secreted</location>
    </subcellularLocation>
</comment>
<dbReference type="GO" id="GO:0061844">
    <property type="term" value="P:antimicrobial humoral immune response mediated by antimicrobial peptide"/>
    <property type="evidence" value="ECO:0007669"/>
    <property type="project" value="TreeGrafter"/>
</dbReference>
<keyword evidence="6" id="KW-0964">Secreted</keyword>
<dbReference type="GO" id="GO:0005615">
    <property type="term" value="C:extracellular space"/>
    <property type="evidence" value="ECO:0007669"/>
    <property type="project" value="UniProtKB-KW"/>
</dbReference>
<dbReference type="PANTHER" id="PTHR12015">
    <property type="entry name" value="SMALL INDUCIBLE CYTOKINE A"/>
    <property type="match status" value="1"/>
</dbReference>
<dbReference type="InterPro" id="IPR036048">
    <property type="entry name" value="Interleukin_8-like_sf"/>
</dbReference>
<dbReference type="Ensembl" id="ENSCPGT00000009040.1">
    <property type="protein sequence ID" value="ENSCPGP00000008225.1"/>
    <property type="gene ID" value="ENSCPGG00000005868.1"/>
</dbReference>
<evidence type="ECO:0000313" key="9">
    <source>
        <dbReference type="Proteomes" id="UP000694419"/>
    </source>
</evidence>
<evidence type="ECO:0000256" key="4">
    <source>
        <dbReference type="ARBA" id="ARBA00022729"/>
    </source>
</evidence>
<evidence type="ECO:0000256" key="1">
    <source>
        <dbReference type="ARBA" id="ARBA00010868"/>
    </source>
</evidence>
<dbReference type="GO" id="GO:0008009">
    <property type="term" value="F:chemokine activity"/>
    <property type="evidence" value="ECO:0007669"/>
    <property type="project" value="InterPro"/>
</dbReference>
<dbReference type="Gene3D" id="2.40.50.40">
    <property type="match status" value="1"/>
</dbReference>
<dbReference type="AlphaFoldDB" id="A0A8C3JIA7"/>
<dbReference type="GO" id="GO:0048245">
    <property type="term" value="P:eosinophil chemotaxis"/>
    <property type="evidence" value="ECO:0007669"/>
    <property type="project" value="TreeGrafter"/>
</dbReference>
<evidence type="ECO:0000313" key="8">
    <source>
        <dbReference type="Ensembl" id="ENSCPGP00000008225.1"/>
    </source>
</evidence>
<keyword evidence="5" id="KW-1015">Disulfide bond</keyword>
<protein>
    <recommendedName>
        <fullName evidence="6">C-C motif chemokine</fullName>
    </recommendedName>
</protein>
<dbReference type="InterPro" id="IPR000827">
    <property type="entry name" value="Chemokine_CC_CS"/>
</dbReference>
<dbReference type="InterPro" id="IPR039809">
    <property type="entry name" value="Chemokine_b/g/d"/>
</dbReference>
<dbReference type="GO" id="GO:0006954">
    <property type="term" value="P:inflammatory response"/>
    <property type="evidence" value="ECO:0007669"/>
    <property type="project" value="TreeGrafter"/>
</dbReference>
<dbReference type="PROSITE" id="PS00472">
    <property type="entry name" value="SMALL_CYTOKINES_CC"/>
    <property type="match status" value="1"/>
</dbReference>
<dbReference type="CDD" id="cd00272">
    <property type="entry name" value="Chemokine_CC"/>
    <property type="match status" value="1"/>
</dbReference>
<dbReference type="SMART" id="SM00199">
    <property type="entry name" value="SCY"/>
    <property type="match status" value="1"/>
</dbReference>
<evidence type="ECO:0000259" key="7">
    <source>
        <dbReference type="SMART" id="SM00199"/>
    </source>
</evidence>
<dbReference type="PANTHER" id="PTHR12015:SF103">
    <property type="entry name" value="C-C MOTIF CHEMOKINE 4-RELATED"/>
    <property type="match status" value="1"/>
</dbReference>
<reference evidence="8" key="1">
    <citation type="submission" date="2025-08" db="UniProtKB">
        <authorList>
            <consortium name="Ensembl"/>
        </authorList>
    </citation>
    <scope>IDENTIFICATION</scope>
</reference>
<proteinExistence type="inferred from homology"/>
<organism evidence="8 9">
    <name type="scientific">Calidris pygmaea</name>
    <name type="common">Spoon-billed sandpiper</name>
    <dbReference type="NCBI Taxonomy" id="425635"/>
    <lineage>
        <taxon>Eukaryota</taxon>
        <taxon>Metazoa</taxon>
        <taxon>Chordata</taxon>
        <taxon>Craniata</taxon>
        <taxon>Vertebrata</taxon>
        <taxon>Euteleostomi</taxon>
        <taxon>Archelosauria</taxon>
        <taxon>Archosauria</taxon>
        <taxon>Dinosauria</taxon>
        <taxon>Saurischia</taxon>
        <taxon>Theropoda</taxon>
        <taxon>Coelurosauria</taxon>
        <taxon>Aves</taxon>
        <taxon>Neognathae</taxon>
        <taxon>Neoaves</taxon>
        <taxon>Charadriiformes</taxon>
        <taxon>Scolopacidae</taxon>
        <taxon>Calidris</taxon>
    </lineage>
</organism>
<dbReference type="FunFam" id="2.40.50.40:FF:000002">
    <property type="entry name" value="C-C motif chemokine"/>
    <property type="match status" value="1"/>
</dbReference>
<dbReference type="Pfam" id="PF00048">
    <property type="entry name" value="IL8"/>
    <property type="match status" value="1"/>
</dbReference>
<evidence type="ECO:0000256" key="6">
    <source>
        <dbReference type="RuleBase" id="RU361150"/>
    </source>
</evidence>
<evidence type="ECO:0000256" key="2">
    <source>
        <dbReference type="ARBA" id="ARBA00022500"/>
    </source>
</evidence>
<sequence>MHESSRNSTGDCFISWRGSESRGESHSSGAGAAALFHHETAPQAASSLGEIPLCLRKLLHGPPHPINWGVADCLSTRRKRGFQAPLACFSSSHHFSADMKVSVAALAVLIAAFCYQTSAAPLGSDPPTSCCFTYTSRQLPRNFVVEYYETNSLCSQPAVVFITRKRREVCANPEQDWVQQYVNELELN</sequence>
<dbReference type="SUPFAM" id="SSF54117">
    <property type="entry name" value="Interleukin 8-like chemokines"/>
    <property type="match status" value="1"/>
</dbReference>